<name>A0A6P8J3A9_ACTTE</name>
<feature type="transmembrane region" description="Helical" evidence="2">
    <location>
        <begin position="12"/>
        <end position="33"/>
    </location>
</feature>
<dbReference type="KEGG" id="aten:116307903"/>
<feature type="region of interest" description="Disordered" evidence="1">
    <location>
        <begin position="231"/>
        <end position="281"/>
    </location>
</feature>
<keyword evidence="2" id="KW-0812">Transmembrane</keyword>
<keyword evidence="3" id="KW-1185">Reference proteome</keyword>
<proteinExistence type="predicted"/>
<dbReference type="AlphaFoldDB" id="A0A6P8J3A9"/>
<dbReference type="FunCoup" id="A0A6P8J3A9">
    <property type="interactions" value="587"/>
</dbReference>
<dbReference type="GeneID" id="116307903"/>
<evidence type="ECO:0000313" key="3">
    <source>
        <dbReference type="Proteomes" id="UP000515163"/>
    </source>
</evidence>
<evidence type="ECO:0000256" key="1">
    <source>
        <dbReference type="SAM" id="MobiDB-lite"/>
    </source>
</evidence>
<dbReference type="InParanoid" id="A0A6P8J3A9"/>
<keyword evidence="2" id="KW-1133">Transmembrane helix</keyword>
<protein>
    <submittedName>
        <fullName evidence="4">Uncharacterized protein LOC116307903 isoform X1</fullName>
    </submittedName>
</protein>
<dbReference type="OrthoDB" id="10292975at2759"/>
<sequence length="281" mass="30757">MILEPKTVRIFGFLQIIIALCMYVLAFVKLALVPSWSSIFVGGIWCGSFIGAMIGLAVCSAIFSGIVMVFYIMALSEFSERLRCPEDDYPTHSPSSSSYFLCSRYNQNRRWHVTFYQAEVGAVSCCFLIIAAGFEFFLALMTAMYGCNACYIRTRHRRVSDERQAVGGYDNFTIPYSSVPSRYGAQTVGNQQFISTGFSDQAAIAQPQGAPPRYSAQPQDVPTGFIAQTADTQSQDVPTAFSAQTSENQPQDVTTAFSAQTADNQPQDVPTAFSAQPAGTL</sequence>
<dbReference type="Proteomes" id="UP000515163">
    <property type="component" value="Unplaced"/>
</dbReference>
<feature type="transmembrane region" description="Helical" evidence="2">
    <location>
        <begin position="39"/>
        <end position="72"/>
    </location>
</feature>
<organism evidence="3 4">
    <name type="scientific">Actinia tenebrosa</name>
    <name type="common">Australian red waratah sea anemone</name>
    <dbReference type="NCBI Taxonomy" id="6105"/>
    <lineage>
        <taxon>Eukaryota</taxon>
        <taxon>Metazoa</taxon>
        <taxon>Cnidaria</taxon>
        <taxon>Anthozoa</taxon>
        <taxon>Hexacorallia</taxon>
        <taxon>Actiniaria</taxon>
        <taxon>Actiniidae</taxon>
        <taxon>Actinia</taxon>
    </lineage>
</organism>
<reference evidence="4" key="1">
    <citation type="submission" date="2025-08" db="UniProtKB">
        <authorList>
            <consortium name="RefSeq"/>
        </authorList>
    </citation>
    <scope>IDENTIFICATION</scope>
    <source>
        <tissue evidence="4">Tentacle</tissue>
    </source>
</reference>
<keyword evidence="2" id="KW-0472">Membrane</keyword>
<feature type="transmembrane region" description="Helical" evidence="2">
    <location>
        <begin position="120"/>
        <end position="145"/>
    </location>
</feature>
<accession>A0A6P8J3A9</accession>
<evidence type="ECO:0000313" key="4">
    <source>
        <dbReference type="RefSeq" id="XP_031574089.1"/>
    </source>
</evidence>
<evidence type="ECO:0000256" key="2">
    <source>
        <dbReference type="SAM" id="Phobius"/>
    </source>
</evidence>
<dbReference type="RefSeq" id="XP_031574089.1">
    <property type="nucleotide sequence ID" value="XM_031718229.1"/>
</dbReference>
<gene>
    <name evidence="4" type="primary">LOC116307903</name>
</gene>